<reference evidence="7 8" key="1">
    <citation type="submission" date="2014-05" db="EMBL/GenBank/DDBJ databases">
        <title>Draft genome sequence of a rare smut relative, Tilletiaria anomala UBC 951.</title>
        <authorList>
            <consortium name="DOE Joint Genome Institute"/>
            <person name="Toome M."/>
            <person name="Kuo A."/>
            <person name="Henrissat B."/>
            <person name="Lipzen A."/>
            <person name="Tritt A."/>
            <person name="Yoshinaga Y."/>
            <person name="Zane M."/>
            <person name="Barry K."/>
            <person name="Grigoriev I.V."/>
            <person name="Spatafora J.W."/>
            <person name="Aimea M.C."/>
        </authorList>
    </citation>
    <scope>NUCLEOTIDE SEQUENCE [LARGE SCALE GENOMIC DNA]</scope>
    <source>
        <strain evidence="7 8">UBC 951</strain>
    </source>
</reference>
<evidence type="ECO:0000313" key="8">
    <source>
        <dbReference type="Proteomes" id="UP000027361"/>
    </source>
</evidence>
<evidence type="ECO:0000256" key="2">
    <source>
        <dbReference type="ARBA" id="ARBA00023015"/>
    </source>
</evidence>
<gene>
    <name evidence="7" type="ORF">K437DRAFT_276942</name>
</gene>
<dbReference type="PANTHER" id="PTHR33572:SF3">
    <property type="entry name" value="VELVET COMPLEX SUBUNIT B"/>
    <property type="match status" value="1"/>
</dbReference>
<comment type="subcellular location">
    <subcellularLocation>
        <location evidence="1">Nucleus</location>
    </subcellularLocation>
</comment>
<accession>A0A066VB28</accession>
<evidence type="ECO:0000259" key="6">
    <source>
        <dbReference type="PROSITE" id="PS51821"/>
    </source>
</evidence>
<dbReference type="GeneID" id="25266782"/>
<keyword evidence="8" id="KW-1185">Reference proteome</keyword>
<dbReference type="HOGENOM" id="CLU_767654_0_0_1"/>
<feature type="compositionally biased region" description="Polar residues" evidence="5">
    <location>
        <begin position="74"/>
        <end position="87"/>
    </location>
</feature>
<evidence type="ECO:0000256" key="1">
    <source>
        <dbReference type="ARBA" id="ARBA00004123"/>
    </source>
</evidence>
<dbReference type="AlphaFoldDB" id="A0A066VB28"/>
<dbReference type="Proteomes" id="UP000027361">
    <property type="component" value="Unassembled WGS sequence"/>
</dbReference>
<comment type="caution">
    <text evidence="7">The sequence shown here is derived from an EMBL/GenBank/DDBJ whole genome shotgun (WGS) entry which is preliminary data.</text>
</comment>
<dbReference type="InterPro" id="IPR038491">
    <property type="entry name" value="Velvet_dom_sf"/>
</dbReference>
<evidence type="ECO:0000256" key="5">
    <source>
        <dbReference type="SAM" id="MobiDB-lite"/>
    </source>
</evidence>
<feature type="region of interest" description="Disordered" evidence="5">
    <location>
        <begin position="1"/>
        <end position="90"/>
    </location>
</feature>
<dbReference type="PROSITE" id="PS51821">
    <property type="entry name" value="VELVET"/>
    <property type="match status" value="1"/>
</dbReference>
<keyword evidence="4" id="KW-0539">Nucleus</keyword>
<feature type="domain" description="Velvet" evidence="6">
    <location>
        <begin position="173"/>
        <end position="355"/>
    </location>
</feature>
<evidence type="ECO:0000313" key="7">
    <source>
        <dbReference type="EMBL" id="KDN35785.1"/>
    </source>
</evidence>
<organism evidence="7 8">
    <name type="scientific">Tilletiaria anomala (strain ATCC 24038 / CBS 436.72 / UBC 951)</name>
    <dbReference type="NCBI Taxonomy" id="1037660"/>
    <lineage>
        <taxon>Eukaryota</taxon>
        <taxon>Fungi</taxon>
        <taxon>Dikarya</taxon>
        <taxon>Basidiomycota</taxon>
        <taxon>Ustilaginomycotina</taxon>
        <taxon>Exobasidiomycetes</taxon>
        <taxon>Georgefischeriales</taxon>
        <taxon>Tilletiariaceae</taxon>
        <taxon>Tilletiaria</taxon>
    </lineage>
</organism>
<dbReference type="InterPro" id="IPR037525">
    <property type="entry name" value="Velvet_dom"/>
</dbReference>
<protein>
    <recommendedName>
        <fullName evidence="6">Velvet domain-containing protein</fullName>
    </recommendedName>
</protein>
<dbReference type="PANTHER" id="PTHR33572">
    <property type="entry name" value="SPORE DEVELOPMENT REGULATOR VOSA"/>
    <property type="match status" value="1"/>
</dbReference>
<evidence type="ECO:0000256" key="4">
    <source>
        <dbReference type="ARBA" id="ARBA00023242"/>
    </source>
</evidence>
<dbReference type="GO" id="GO:0005634">
    <property type="term" value="C:nucleus"/>
    <property type="evidence" value="ECO:0007669"/>
    <property type="project" value="UniProtKB-SubCell"/>
</dbReference>
<name>A0A066VB28_TILAU</name>
<dbReference type="Pfam" id="PF11754">
    <property type="entry name" value="Velvet"/>
    <property type="match status" value="2"/>
</dbReference>
<feature type="compositionally biased region" description="Basic and acidic residues" evidence="5">
    <location>
        <begin position="1"/>
        <end position="23"/>
    </location>
</feature>
<dbReference type="InterPro" id="IPR021740">
    <property type="entry name" value="Velvet"/>
</dbReference>
<dbReference type="Gene3D" id="2.60.40.3960">
    <property type="entry name" value="Velvet domain"/>
    <property type="match status" value="1"/>
</dbReference>
<dbReference type="OrthoDB" id="1746739at2759"/>
<keyword evidence="3" id="KW-0804">Transcription</keyword>
<dbReference type="EMBL" id="JMSN01000195">
    <property type="protein sequence ID" value="KDN35785.1"/>
    <property type="molecule type" value="Genomic_DNA"/>
</dbReference>
<sequence length="361" mass="38912">MSRGERAQDDPRGDDSSTSRVEDPWTSGVVRAYSSSGSSMSDAPTLSRNPMTNAPLPGIASLLPQASQDEDTPGPSSASRQTTSTNIKYPHQHSMYFSSTSLGYGPSSVTPVASSSRAELEELSSLRPQTVGWGTASSTRYMAPHSMPQGFAPAMAQNEPLPGLQTPLMPPEGDPRTFHLIIRQQPVQGRMCGFGSKDRRPLDPVPIVQLCASGPYGRDEEAEAGPHLLMQVALLHQDPAYEATLVKNSSDAEFPWRRALEGKLVSSGHVVRDLDGQKACFFPFPDLSVRLEGRFRLRFTLVRLGPGFAGPAGGAVAVADSEPFQVYSPREFPGMLESTELAKTLARAGVLITTRSKGREQ</sequence>
<proteinExistence type="predicted"/>
<evidence type="ECO:0000256" key="3">
    <source>
        <dbReference type="ARBA" id="ARBA00023163"/>
    </source>
</evidence>
<feature type="compositionally biased region" description="Polar residues" evidence="5">
    <location>
        <begin position="42"/>
        <end position="52"/>
    </location>
</feature>
<dbReference type="OMA" id="FHEPRST"/>
<feature type="region of interest" description="Disordered" evidence="5">
    <location>
        <begin position="148"/>
        <end position="170"/>
    </location>
</feature>
<keyword evidence="2" id="KW-0805">Transcription regulation</keyword>
<dbReference type="STRING" id="1037660.A0A066VB28"/>
<dbReference type="RefSeq" id="XP_013239868.1">
    <property type="nucleotide sequence ID" value="XM_013384414.1"/>
</dbReference>
<dbReference type="InParanoid" id="A0A066VB28"/>